<dbReference type="EMBL" id="JAQNZF010000027">
    <property type="protein sequence ID" value="MDC2744173.1"/>
    <property type="molecule type" value="Genomic_DNA"/>
</dbReference>
<accession>A0A139LNM6</accession>
<evidence type="ECO:0000313" key="5">
    <source>
        <dbReference type="Proteomes" id="UP000460135"/>
    </source>
</evidence>
<gene>
    <name evidence="2" type="ORF">F3B98_23020</name>
    <name evidence="1" type="ORF">F3F51_28140</name>
    <name evidence="3" type="ORF">PO382_18300</name>
</gene>
<evidence type="ECO:0000313" key="4">
    <source>
        <dbReference type="Proteomes" id="UP000435985"/>
    </source>
</evidence>
<comment type="caution">
    <text evidence="2">The sequence shown here is derived from an EMBL/GenBank/DDBJ whole genome shotgun (WGS) entry which is preliminary data.</text>
</comment>
<dbReference type="PROSITE" id="PS51257">
    <property type="entry name" value="PROKAR_LIPOPROTEIN"/>
    <property type="match status" value="1"/>
</dbReference>
<keyword evidence="3" id="KW-0449">Lipoprotein</keyword>
<evidence type="ECO:0000313" key="3">
    <source>
        <dbReference type="EMBL" id="MDC2744173.1"/>
    </source>
</evidence>
<name>A0A139LNM6_BACOV</name>
<protein>
    <submittedName>
        <fullName evidence="3">PKD-like family lipoprotein</fullName>
    </submittedName>
</protein>
<evidence type="ECO:0000313" key="2">
    <source>
        <dbReference type="EMBL" id="KAA4661423.1"/>
    </source>
</evidence>
<reference evidence="4 5" key="1">
    <citation type="journal article" date="2019" name="Nat. Med.">
        <title>A library of human gut bacterial isolates paired with longitudinal multiomics data enables mechanistic microbiome research.</title>
        <authorList>
            <person name="Poyet M."/>
            <person name="Groussin M."/>
            <person name="Gibbons S.M."/>
            <person name="Avila-Pacheco J."/>
            <person name="Jiang X."/>
            <person name="Kearney S.M."/>
            <person name="Perrotta A.R."/>
            <person name="Berdy B."/>
            <person name="Zhao S."/>
            <person name="Lieberman T.D."/>
            <person name="Swanson P.K."/>
            <person name="Smith M."/>
            <person name="Roesemann S."/>
            <person name="Alexander J.E."/>
            <person name="Rich S.A."/>
            <person name="Livny J."/>
            <person name="Vlamakis H."/>
            <person name="Clish C."/>
            <person name="Bullock K."/>
            <person name="Deik A."/>
            <person name="Scott J."/>
            <person name="Pierce K.A."/>
            <person name="Xavier R.J."/>
            <person name="Alm E.J."/>
        </authorList>
    </citation>
    <scope>NUCLEOTIDE SEQUENCE [LARGE SCALE GENOMIC DNA]</scope>
    <source>
        <strain evidence="2 4">BIOML-A14</strain>
        <strain evidence="1 5">BIOML-A183</strain>
    </source>
</reference>
<dbReference type="Proteomes" id="UP000460135">
    <property type="component" value="Unassembled WGS sequence"/>
</dbReference>
<dbReference type="EMBL" id="VWFO01000042">
    <property type="protein sequence ID" value="KAA4661423.1"/>
    <property type="molecule type" value="Genomic_DNA"/>
</dbReference>
<reference evidence="3" key="2">
    <citation type="submission" date="2022-10" db="EMBL/GenBank/DDBJ databases">
        <title>Human gut microbiome strain richness.</title>
        <authorList>
            <person name="Chen-Liaw A."/>
        </authorList>
    </citation>
    <scope>NUCLEOTIDE SEQUENCE</scope>
    <source>
        <strain evidence="3">BSD2780120875st1_E1_BSD2780120875_150330</strain>
    </source>
</reference>
<organism evidence="2 4">
    <name type="scientific">Bacteroides ovatus</name>
    <dbReference type="NCBI Taxonomy" id="28116"/>
    <lineage>
        <taxon>Bacteria</taxon>
        <taxon>Pseudomonadati</taxon>
        <taxon>Bacteroidota</taxon>
        <taxon>Bacteroidia</taxon>
        <taxon>Bacteroidales</taxon>
        <taxon>Bacteroidaceae</taxon>
        <taxon>Bacteroides</taxon>
    </lineage>
</organism>
<sequence>MKKNNITQLIILLLPNILWFTSCYEDKSSFVTNLIPEVQISINDKNQENSIYVGYQSPVDIVPSITQDGFDGSNLRYEWAVTEEPSTSNPVYEIIGTEKDFHGIINRPISNGAYTLKLTVTDVANDNLQYIYSWELYVQSSFLDGLLIADSENGTTTDFTLINNSQITNQYTKEERIFRHILETANGAAYDELLTSLTYEVMGNTAILGSSHLNQIWAISSTGKSIRFNCEDYSINGTWEDEKIFLYCPTDFQVKSYIRSSQLFIAYTNNGLYSFLNVAGNKFSMPNSVFNGFEINNNVYAANSSFSIGDNHLVWLDKPKGAFYSLNGTSYNTCTPYISNPDFDPNDMGSQTAIAATSSQDGSLATFLLKDDNSGNYAIYTLSQYKAEEGYYEDPDNWDGWVVTSPEQPAAAKNKYIIPAAGKNLLDKAVSIFFGHTNNVLYVVTDAAIYSFTYGMGNEVSVSTTSQFTPSNGEKITKAKLYQQGQYTNQINVMTGNPPTIAPNAWNNKALIIVTQSAEFNGKVSIVPMKQAGAGTLDISKALIYDGFGKILDVTTTGY</sequence>
<evidence type="ECO:0000313" key="1">
    <source>
        <dbReference type="EMBL" id="KAA3797237.1"/>
    </source>
</evidence>
<dbReference type="Proteomes" id="UP001219389">
    <property type="component" value="Unassembled WGS sequence"/>
</dbReference>
<dbReference type="Proteomes" id="UP000435985">
    <property type="component" value="Unassembled WGS sequence"/>
</dbReference>
<dbReference type="AlphaFoldDB" id="A0A139LNM6"/>
<dbReference type="EMBL" id="VWLX01000036">
    <property type="protein sequence ID" value="KAA3797237.1"/>
    <property type="molecule type" value="Genomic_DNA"/>
</dbReference>
<dbReference type="RefSeq" id="WP_004309037.1">
    <property type="nucleotide sequence ID" value="NZ_CAKJYS010000001.1"/>
</dbReference>
<proteinExistence type="predicted"/>